<name>A0AAW9RQ87_9BACT</name>
<dbReference type="AlphaFoldDB" id="A0AAW9RQ87"/>
<dbReference type="Proteomes" id="UP001403385">
    <property type="component" value="Unassembled WGS sequence"/>
</dbReference>
<protein>
    <submittedName>
        <fullName evidence="1">Uncharacterized protein</fullName>
    </submittedName>
</protein>
<dbReference type="EMBL" id="JBDKWZ010000001">
    <property type="protein sequence ID" value="MEN7546944.1"/>
    <property type="molecule type" value="Genomic_DNA"/>
</dbReference>
<comment type="caution">
    <text evidence="1">The sequence shown here is derived from an EMBL/GenBank/DDBJ whole genome shotgun (WGS) entry which is preliminary data.</text>
</comment>
<keyword evidence="2" id="KW-1185">Reference proteome</keyword>
<dbReference type="RefSeq" id="WP_346819721.1">
    <property type="nucleotide sequence ID" value="NZ_JBDKWZ010000001.1"/>
</dbReference>
<gene>
    <name evidence="1" type="ORF">AAG747_03445</name>
</gene>
<reference evidence="1 2" key="1">
    <citation type="submission" date="2024-04" db="EMBL/GenBank/DDBJ databases">
        <title>Novel genus in family Flammeovirgaceae.</title>
        <authorList>
            <person name="Nguyen T.H."/>
            <person name="Vuong T.Q."/>
            <person name="Le H."/>
            <person name="Kim S.-G."/>
        </authorList>
    </citation>
    <scope>NUCLEOTIDE SEQUENCE [LARGE SCALE GENOMIC DNA]</scope>
    <source>
        <strain evidence="1 2">JCM 23209</strain>
    </source>
</reference>
<organism evidence="1 2">
    <name type="scientific">Rapidithrix thailandica</name>
    <dbReference type="NCBI Taxonomy" id="413964"/>
    <lineage>
        <taxon>Bacteria</taxon>
        <taxon>Pseudomonadati</taxon>
        <taxon>Bacteroidota</taxon>
        <taxon>Cytophagia</taxon>
        <taxon>Cytophagales</taxon>
        <taxon>Flammeovirgaceae</taxon>
        <taxon>Rapidithrix</taxon>
    </lineage>
</organism>
<evidence type="ECO:0000313" key="2">
    <source>
        <dbReference type="Proteomes" id="UP001403385"/>
    </source>
</evidence>
<proteinExistence type="predicted"/>
<sequence length="96" mass="11329">MKWFTRIVLTEHEIKIGSSRHILKRIAKAIVEKSNTEEAFLKHFLGKRKRLIHFHIPNACCVIQKLFLEIFLKKGVVAPCFIRSKSEFKKITMQLH</sequence>
<evidence type="ECO:0000313" key="1">
    <source>
        <dbReference type="EMBL" id="MEN7546944.1"/>
    </source>
</evidence>
<accession>A0AAW9RQ87</accession>